<dbReference type="AlphaFoldDB" id="A0A9P9F773"/>
<reference evidence="1" key="1">
    <citation type="journal article" date="2021" name="Nat. Commun.">
        <title>Genetic determinants of endophytism in the Arabidopsis root mycobiome.</title>
        <authorList>
            <person name="Mesny F."/>
            <person name="Miyauchi S."/>
            <person name="Thiergart T."/>
            <person name="Pickel B."/>
            <person name="Atanasova L."/>
            <person name="Karlsson M."/>
            <person name="Huettel B."/>
            <person name="Barry K.W."/>
            <person name="Haridas S."/>
            <person name="Chen C."/>
            <person name="Bauer D."/>
            <person name="Andreopoulos W."/>
            <person name="Pangilinan J."/>
            <person name="LaButti K."/>
            <person name="Riley R."/>
            <person name="Lipzen A."/>
            <person name="Clum A."/>
            <person name="Drula E."/>
            <person name="Henrissat B."/>
            <person name="Kohler A."/>
            <person name="Grigoriev I.V."/>
            <person name="Martin F.M."/>
            <person name="Hacquard S."/>
        </authorList>
    </citation>
    <scope>NUCLEOTIDE SEQUENCE</scope>
    <source>
        <strain evidence="1">MPI-CAGE-AT-0147</strain>
    </source>
</reference>
<comment type="caution">
    <text evidence="1">The sequence shown here is derived from an EMBL/GenBank/DDBJ whole genome shotgun (WGS) entry which is preliminary data.</text>
</comment>
<evidence type="ECO:0000313" key="1">
    <source>
        <dbReference type="EMBL" id="KAH7153548.1"/>
    </source>
</evidence>
<evidence type="ECO:0000313" key="2">
    <source>
        <dbReference type="Proteomes" id="UP000738349"/>
    </source>
</evidence>
<dbReference type="Proteomes" id="UP000738349">
    <property type="component" value="Unassembled WGS sequence"/>
</dbReference>
<dbReference type="OrthoDB" id="5088471at2759"/>
<gene>
    <name evidence="1" type="ORF">EDB81DRAFT_456509</name>
</gene>
<sequence>MISRRSTGSSICSVSSTGSSVAEHVLRKAYKDPSRLRQGLDQLYGQGQYTLKLRNNRYIIAGPWLLSEVTMNYHNWNRVHTSITMVFDPIHLGISTQSRRQTEDAMYRLKNRISFFHLKSPQTPLPPRTTRSLNLVVMQWQCTPNSKIRKIAKCRAARTREACQREAKLTSQASQPVI</sequence>
<name>A0A9P9F773_9HYPO</name>
<proteinExistence type="predicted"/>
<accession>A0A9P9F773</accession>
<keyword evidence="2" id="KW-1185">Reference proteome</keyword>
<organism evidence="1 2">
    <name type="scientific">Dactylonectria macrodidyma</name>
    <dbReference type="NCBI Taxonomy" id="307937"/>
    <lineage>
        <taxon>Eukaryota</taxon>
        <taxon>Fungi</taxon>
        <taxon>Dikarya</taxon>
        <taxon>Ascomycota</taxon>
        <taxon>Pezizomycotina</taxon>
        <taxon>Sordariomycetes</taxon>
        <taxon>Hypocreomycetidae</taxon>
        <taxon>Hypocreales</taxon>
        <taxon>Nectriaceae</taxon>
        <taxon>Dactylonectria</taxon>
    </lineage>
</organism>
<dbReference type="EMBL" id="JAGMUV010000006">
    <property type="protein sequence ID" value="KAH7153548.1"/>
    <property type="molecule type" value="Genomic_DNA"/>
</dbReference>
<protein>
    <submittedName>
        <fullName evidence="1">Uncharacterized protein</fullName>
    </submittedName>
</protein>